<dbReference type="InterPro" id="IPR028281">
    <property type="entry name" value="Sirohaem_synthase_central"/>
</dbReference>
<protein>
    <recommendedName>
        <fullName evidence="2">precorrin-2 dehydrogenase</fullName>
        <ecNumber evidence="2">1.3.1.76</ecNumber>
    </recommendedName>
</protein>
<dbReference type="Proteomes" id="UP000002216">
    <property type="component" value="Chromosome"/>
</dbReference>
<keyword evidence="5" id="KW-0627">Porphyrin biosynthesis</keyword>
<evidence type="ECO:0000256" key="5">
    <source>
        <dbReference type="ARBA" id="ARBA00023244"/>
    </source>
</evidence>
<evidence type="ECO:0000256" key="6">
    <source>
        <dbReference type="ARBA" id="ARBA00047561"/>
    </source>
</evidence>
<dbReference type="PANTHER" id="PTHR35330">
    <property type="entry name" value="SIROHEME BIOSYNTHESIS PROTEIN MET8"/>
    <property type="match status" value="1"/>
</dbReference>
<dbReference type="InterPro" id="IPR036291">
    <property type="entry name" value="NAD(P)-bd_dom_sf"/>
</dbReference>
<dbReference type="HOGENOM" id="CLU_011276_8_1_7"/>
<name>C7LW21_DESBD</name>
<dbReference type="Gene3D" id="3.40.50.720">
    <property type="entry name" value="NAD(P)-binding Rossmann-like Domain"/>
    <property type="match status" value="1"/>
</dbReference>
<dbReference type="SUPFAM" id="SSF51735">
    <property type="entry name" value="NAD(P)-binding Rossmann-fold domains"/>
    <property type="match status" value="1"/>
</dbReference>
<evidence type="ECO:0000259" key="7">
    <source>
        <dbReference type="Pfam" id="PF14824"/>
    </source>
</evidence>
<dbReference type="Gene3D" id="1.10.8.610">
    <property type="entry name" value="SirC, precorrin-2 dehydrogenase, C-terminal helical domain-like"/>
    <property type="match status" value="1"/>
</dbReference>
<evidence type="ECO:0000256" key="1">
    <source>
        <dbReference type="ARBA" id="ARBA00005010"/>
    </source>
</evidence>
<dbReference type="eggNOG" id="COG1648">
    <property type="taxonomic scope" value="Bacteria"/>
</dbReference>
<dbReference type="PANTHER" id="PTHR35330:SF1">
    <property type="entry name" value="SIROHEME BIOSYNTHESIS PROTEIN MET8"/>
    <property type="match status" value="1"/>
</dbReference>
<dbReference type="InterPro" id="IPR042518">
    <property type="entry name" value="SirC_C"/>
</dbReference>
<dbReference type="SUPFAM" id="SSF75615">
    <property type="entry name" value="Siroheme synthase middle domains-like"/>
    <property type="match status" value="1"/>
</dbReference>
<dbReference type="NCBIfam" id="TIGR01470">
    <property type="entry name" value="cysG_Nterm"/>
    <property type="match status" value="1"/>
</dbReference>
<dbReference type="GO" id="GO:0019354">
    <property type="term" value="P:siroheme biosynthetic process"/>
    <property type="evidence" value="ECO:0007669"/>
    <property type="project" value="UniProtKB-UniPathway"/>
</dbReference>
<evidence type="ECO:0000313" key="8">
    <source>
        <dbReference type="EMBL" id="ACU89839.1"/>
    </source>
</evidence>
<evidence type="ECO:0000256" key="2">
    <source>
        <dbReference type="ARBA" id="ARBA00012400"/>
    </source>
</evidence>
<dbReference type="AlphaFoldDB" id="C7LW21"/>
<dbReference type="Pfam" id="PF14824">
    <property type="entry name" value="Sirohm_synth_M"/>
    <property type="match status" value="1"/>
</dbReference>
<comment type="pathway">
    <text evidence="1">Porphyrin-containing compound metabolism; siroheme biosynthesis; sirohydrochlorin from precorrin-2: step 1/1.</text>
</comment>
<feature type="domain" description="Siroheme synthase central" evidence="7">
    <location>
        <begin position="122"/>
        <end position="148"/>
    </location>
</feature>
<dbReference type="UniPathway" id="UPA00262">
    <property type="reaction ID" value="UER00222"/>
</dbReference>
<evidence type="ECO:0000313" key="9">
    <source>
        <dbReference type="Proteomes" id="UP000002216"/>
    </source>
</evidence>
<evidence type="ECO:0000256" key="4">
    <source>
        <dbReference type="ARBA" id="ARBA00023027"/>
    </source>
</evidence>
<dbReference type="InterPro" id="IPR028161">
    <property type="entry name" value="Met8-like"/>
</dbReference>
<dbReference type="OrthoDB" id="9815856at2"/>
<dbReference type="GO" id="GO:0004325">
    <property type="term" value="F:ferrochelatase activity"/>
    <property type="evidence" value="ECO:0007669"/>
    <property type="project" value="InterPro"/>
</dbReference>
<dbReference type="STRING" id="525897.Dbac_1748"/>
<gene>
    <name evidence="8" type="ordered locus">Dbac_1748</name>
</gene>
<dbReference type="EMBL" id="CP001629">
    <property type="protein sequence ID" value="ACU89839.1"/>
    <property type="molecule type" value="Genomic_DNA"/>
</dbReference>
<dbReference type="RefSeq" id="WP_015773930.1">
    <property type="nucleotide sequence ID" value="NC_013173.1"/>
</dbReference>
<dbReference type="GO" id="GO:0043115">
    <property type="term" value="F:precorrin-2 dehydrogenase activity"/>
    <property type="evidence" value="ECO:0007669"/>
    <property type="project" value="UniProtKB-EC"/>
</dbReference>
<dbReference type="EC" id="1.3.1.76" evidence="2"/>
<evidence type="ECO:0000256" key="3">
    <source>
        <dbReference type="ARBA" id="ARBA00023002"/>
    </source>
</evidence>
<keyword evidence="4" id="KW-0520">NAD</keyword>
<accession>C7LW21</accession>
<dbReference type="KEGG" id="dba:Dbac_1748"/>
<keyword evidence="3 8" id="KW-0560">Oxidoreductase</keyword>
<keyword evidence="9" id="KW-1185">Reference proteome</keyword>
<comment type="catalytic activity">
    <reaction evidence="6">
        <text>precorrin-2 + NAD(+) = sirohydrochlorin + NADH + 2 H(+)</text>
        <dbReference type="Rhea" id="RHEA:15613"/>
        <dbReference type="ChEBI" id="CHEBI:15378"/>
        <dbReference type="ChEBI" id="CHEBI:57540"/>
        <dbReference type="ChEBI" id="CHEBI:57945"/>
        <dbReference type="ChEBI" id="CHEBI:58351"/>
        <dbReference type="ChEBI" id="CHEBI:58827"/>
        <dbReference type="EC" id="1.3.1.76"/>
    </reaction>
</comment>
<dbReference type="InterPro" id="IPR006367">
    <property type="entry name" value="Sirohaem_synthase_N"/>
</dbReference>
<organism evidence="8 9">
    <name type="scientific">Desulfomicrobium baculatum (strain DSM 4028 / VKM B-1378 / X)</name>
    <name type="common">Desulfovibrio baculatus</name>
    <dbReference type="NCBI Taxonomy" id="525897"/>
    <lineage>
        <taxon>Bacteria</taxon>
        <taxon>Pseudomonadati</taxon>
        <taxon>Thermodesulfobacteriota</taxon>
        <taxon>Desulfovibrionia</taxon>
        <taxon>Desulfovibrionales</taxon>
        <taxon>Desulfomicrobiaceae</taxon>
        <taxon>Desulfomicrobium</taxon>
    </lineage>
</organism>
<dbReference type="Pfam" id="PF13241">
    <property type="entry name" value="NAD_binding_7"/>
    <property type="match status" value="1"/>
</dbReference>
<reference evidence="8 9" key="1">
    <citation type="journal article" date="2009" name="Stand. Genomic Sci.">
        <title>Complete genome sequence of Desulfomicrobium baculatum type strain (X).</title>
        <authorList>
            <person name="Copeland A."/>
            <person name="Spring S."/>
            <person name="Goker M."/>
            <person name="Schneider S."/>
            <person name="Lapidus A."/>
            <person name="Del Rio T.G."/>
            <person name="Tice H."/>
            <person name="Cheng J.F."/>
            <person name="Chen F."/>
            <person name="Nolan M."/>
            <person name="Bruce D."/>
            <person name="Goodwin L."/>
            <person name="Pitluck S."/>
            <person name="Ivanova N."/>
            <person name="Mavrommatis K."/>
            <person name="Ovchinnikova G."/>
            <person name="Pati A."/>
            <person name="Chen A."/>
            <person name="Palaniappan K."/>
            <person name="Land M."/>
            <person name="Hauser L."/>
            <person name="Chang Y.J."/>
            <person name="Jeffries C.C."/>
            <person name="Meincke L."/>
            <person name="Sims D."/>
            <person name="Brettin T."/>
            <person name="Detter J.C."/>
            <person name="Han C."/>
            <person name="Chain P."/>
            <person name="Bristow J."/>
            <person name="Eisen J.A."/>
            <person name="Markowitz V."/>
            <person name="Hugenholtz P."/>
            <person name="Kyrpides N.C."/>
            <person name="Klenk H.P."/>
            <person name="Lucas S."/>
        </authorList>
    </citation>
    <scope>NUCLEOTIDE SEQUENCE [LARGE SCALE GENOMIC DNA]</scope>
    <source>
        <strain evidence="9">DSM 4028 / VKM B-1378 / X</strain>
    </source>
</reference>
<sequence length="229" mass="25521">MRYYPLLLDLTDMHCLVIGAGEVGLRKIQGLLQCRAALVTAIDPAPPSRELTELLARQDNFSYEQRPFAEKDLDRARIVFACTSDREVNAAIGRACAQRGILCNMTDAPELGTFVLPASITRGDLTISISTSGASPALARVIRQDLEKRYGPEYEAMTRLLADIRTALLAMGRGSDENREIFRRLAASSLPDLIKNDDRHACLELLRRVLPTDLHTRIGEWCDDCFPTF</sequence>
<proteinExistence type="predicted"/>